<dbReference type="CDD" id="cd03786">
    <property type="entry name" value="GTB_UDP-GlcNAc_2-Epimerase"/>
    <property type="match status" value="1"/>
</dbReference>
<reference evidence="2 3" key="1">
    <citation type="submission" date="2017-03" db="EMBL/GenBank/DDBJ databases">
        <title>Lifting the veil on microbial sulfur biogeochemistry in mining wastewaters.</title>
        <authorList>
            <person name="Kantor R.S."/>
            <person name="Colenbrander Nelson T."/>
            <person name="Marshall S."/>
            <person name="Bennett D."/>
            <person name="Apte S."/>
            <person name="Camacho D."/>
            <person name="Thomas B.C."/>
            <person name="Warren L.A."/>
            <person name="Banfield J.F."/>
        </authorList>
    </citation>
    <scope>NUCLEOTIDE SEQUENCE [LARGE SCALE GENOMIC DNA]</scope>
    <source>
        <strain evidence="2">32-69-9</strain>
    </source>
</reference>
<dbReference type="SUPFAM" id="SSF53756">
    <property type="entry name" value="UDP-Glycosyltransferase/glycogen phosphorylase"/>
    <property type="match status" value="1"/>
</dbReference>
<protein>
    <submittedName>
        <fullName evidence="2">UDP-N-acetylglucosamine 2-epimerase (Hydrolyzing)</fullName>
    </submittedName>
</protein>
<dbReference type="InterPro" id="IPR003331">
    <property type="entry name" value="UDP_GlcNAc_Epimerase_2_dom"/>
</dbReference>
<dbReference type="InterPro" id="IPR020004">
    <property type="entry name" value="UDP-GlcNAc_Epase"/>
</dbReference>
<dbReference type="PANTHER" id="PTHR43174:SF3">
    <property type="entry name" value="UDP-N-ACETYLGLUCOSAMINE 2-EPIMERASE"/>
    <property type="match status" value="1"/>
</dbReference>
<evidence type="ECO:0000313" key="3">
    <source>
        <dbReference type="Proteomes" id="UP000215595"/>
    </source>
</evidence>
<dbReference type="AlphaFoldDB" id="A0A258FIR8"/>
<dbReference type="NCBIfam" id="TIGR03568">
    <property type="entry name" value="NeuC_NnaA"/>
    <property type="match status" value="1"/>
</dbReference>
<evidence type="ECO:0000259" key="1">
    <source>
        <dbReference type="Pfam" id="PF02350"/>
    </source>
</evidence>
<proteinExistence type="predicted"/>
<dbReference type="PANTHER" id="PTHR43174">
    <property type="entry name" value="UDP-N-ACETYLGLUCOSAMINE 2-EPIMERASE"/>
    <property type="match status" value="1"/>
</dbReference>
<name>A0A258FIR8_9CAUL</name>
<accession>A0A258FIR8</accession>
<dbReference type="GO" id="GO:0004553">
    <property type="term" value="F:hydrolase activity, hydrolyzing O-glycosyl compounds"/>
    <property type="evidence" value="ECO:0007669"/>
    <property type="project" value="InterPro"/>
</dbReference>
<dbReference type="GO" id="GO:0006047">
    <property type="term" value="P:UDP-N-acetylglucosamine metabolic process"/>
    <property type="evidence" value="ECO:0007669"/>
    <property type="project" value="InterPro"/>
</dbReference>
<organism evidence="2 3">
    <name type="scientific">Brevundimonas subvibrioides</name>
    <dbReference type="NCBI Taxonomy" id="74313"/>
    <lineage>
        <taxon>Bacteria</taxon>
        <taxon>Pseudomonadati</taxon>
        <taxon>Pseudomonadota</taxon>
        <taxon>Alphaproteobacteria</taxon>
        <taxon>Caulobacterales</taxon>
        <taxon>Caulobacteraceae</taxon>
        <taxon>Brevundimonas</taxon>
    </lineage>
</organism>
<feature type="domain" description="UDP-N-acetylglucosamine 2-epimerase" evidence="1">
    <location>
        <begin position="43"/>
        <end position="389"/>
    </location>
</feature>
<gene>
    <name evidence="2" type="ORF">B7Z01_12290</name>
</gene>
<dbReference type="Proteomes" id="UP000215595">
    <property type="component" value="Unassembled WGS sequence"/>
</dbReference>
<evidence type="ECO:0000313" key="2">
    <source>
        <dbReference type="EMBL" id="OYX31733.1"/>
    </source>
</evidence>
<dbReference type="Gene3D" id="3.40.50.2000">
    <property type="entry name" value="Glycogen Phosphorylase B"/>
    <property type="match status" value="2"/>
</dbReference>
<dbReference type="EMBL" id="NCEB01000029">
    <property type="protein sequence ID" value="OYX31733.1"/>
    <property type="molecule type" value="Genomic_DNA"/>
</dbReference>
<sequence length="405" mass="41950">MGDHRPTGRPGLCGRRVDRGVTRIGVFTGTRAEYGLLRPVLEALDSSNRLESRLIVGGTHLSPAHGRTVSDIEADGRQIDATVPVPLAGDDGASVATDMAATLAGVARAYAALALDAVMVLGDRTEVLAAACAAVPLRLPILHLEGGHRTAGAIDDSIRHAVTKLAALHFTAAEPYRQRILQMGEAPERVFTVGSTGVDTLMALGRAAPADVEALDGLDLSKGFVLATFHPETLGEDTPEDQITAFLDGLRSVSDRPILMTQPNADAGAGAIRAALSAFAAERSGQVRLVESLGARGYAAALTACDVVVGNSSSGVIEAPAAGVPSVNVGRRQDGRLKPASVIDCALEPGAIRTALSKALTPAFGAAARALPPMFGDGTAGRRIVDILERTDLTGLARKPFVDFR</sequence>
<comment type="caution">
    <text evidence="2">The sequence shown here is derived from an EMBL/GenBank/DDBJ whole genome shotgun (WGS) entry which is preliminary data.</text>
</comment>
<dbReference type="Pfam" id="PF02350">
    <property type="entry name" value="Epimerase_2"/>
    <property type="match status" value="1"/>
</dbReference>
<dbReference type="InterPro" id="IPR029767">
    <property type="entry name" value="WecB-like"/>
</dbReference>